<dbReference type="VEuPathDB" id="FungiDB:H257_03905"/>
<dbReference type="GO" id="GO:0035091">
    <property type="term" value="F:phosphatidylinositol binding"/>
    <property type="evidence" value="ECO:0007669"/>
    <property type="project" value="TreeGrafter"/>
</dbReference>
<feature type="domain" description="RUN" evidence="4">
    <location>
        <begin position="474"/>
        <end position="620"/>
    </location>
</feature>
<dbReference type="SMART" id="SM00694">
    <property type="entry name" value="DysFC"/>
    <property type="match status" value="1"/>
</dbReference>
<dbReference type="SUPFAM" id="SSF57903">
    <property type="entry name" value="FYVE/PHD zinc finger"/>
    <property type="match status" value="1"/>
</dbReference>
<name>W4H0L9_APHAT</name>
<dbReference type="InterPro" id="IPR003114">
    <property type="entry name" value="Phox_assoc"/>
</dbReference>
<evidence type="ECO:0000313" key="5">
    <source>
        <dbReference type="EMBL" id="ETV84819.1"/>
    </source>
</evidence>
<feature type="compositionally biased region" description="Acidic residues" evidence="2">
    <location>
        <begin position="690"/>
        <end position="704"/>
    </location>
</feature>
<dbReference type="OrthoDB" id="5582218at2759"/>
<dbReference type="SUPFAM" id="SSF140741">
    <property type="entry name" value="RUN domain-like"/>
    <property type="match status" value="1"/>
</dbReference>
<dbReference type="PROSITE" id="PS50826">
    <property type="entry name" value="RUN"/>
    <property type="match status" value="1"/>
</dbReference>
<dbReference type="InterPro" id="IPR037213">
    <property type="entry name" value="Run_dom_sf"/>
</dbReference>
<dbReference type="Pfam" id="PF08628">
    <property type="entry name" value="Nexin_C"/>
    <property type="match status" value="1"/>
</dbReference>
<dbReference type="AlphaFoldDB" id="W4H0L9"/>
<dbReference type="GeneID" id="20805901"/>
<evidence type="ECO:0000256" key="3">
    <source>
        <dbReference type="SAM" id="Phobius"/>
    </source>
</evidence>
<feature type="compositionally biased region" description="Basic and acidic residues" evidence="2">
    <location>
        <begin position="769"/>
        <end position="779"/>
    </location>
</feature>
<protein>
    <recommendedName>
        <fullName evidence="4">RUN domain-containing protein</fullName>
    </recommendedName>
</protein>
<dbReference type="STRING" id="112090.W4H0L9"/>
<sequence length="1161" mass="129932">MVTSSARRIVVLALGVLAWTLVPTLLRVVTHVAVALVAFLILASVQSLMEMSRIVHTSLLSTAAAEFYFGRFGSYAPSAKLLHVGFRPDSIRRVPPSAYLHVTYGLDKSVADELGTLVNILVADFVTFWYKQLTTDELFASTVKLLLCDILGGLSVRARRAFHLHGTLSAVTESLQVVQLQLAWFRDLYAELCDEHPHAFGDDSHPSLELRRRLLLDVVVGQHHSKLHPGALDSCAYLKQLSMNLLALVRPDFDDKCNPQQSFVSFPYLAWHFTSEILARCVLTPLLSFCNPEHSNPLVASMLEPFQVRELELDTKAKRPLASYTASRAPKCSFDDAQLVNHLVSLMGELDSPDSSGPQLLFPLVSSAETANSTTAGTSAQKPPLPQKSKHKKTRSLLDVAKMKARFSKRLASDRSSTDSAVDVNEFSKYTDDNGDLQQPQHQQPSSIGHDIVQQVDHAIGLYVALDPATLLTSGRTKELHGLVSSLEEVLLFGFKASEPPPSYSSTTLPLDDASYWTYLSQRRLQTAFWNDRVKLVQSLPVPRASDGHFSARGVQWLLLALEEGELWEYFTAMAVVESSVTDSFYESYAVLRDKELTSILLAALFRLNGMRVALHLQTLGHDRLTLSKQNLHSTETLAFGVTFVVEEAWECQRYLPLQGWLKSSDKRKRDDARLPTSEWVWDGPWTLEENPEIDGDGGNDSDDNIVSRSETETRSGWLYSKTSKHVGLHAKESRLDCVRRRKWLRRRKTLPLVLVPAVHPLHGVIHEVAPRSNQDKEPAASPTPNDKTAAPLQDRTACQLCQRLSMEDRSTFTCPRCACSVCFSCSNHCVTDTNESTLRVCATCYDAYATQLRLRLTARATRVVDHTMSASDVTRFDLHVTTGDGHHWTGRKSQEDFDLLKAALCADPDIDPSHLTTRSSLTRLHPQESDESMVNRFLEEILKSHTICQTHAVQQFLLDVAAGATAVDTKDELTSNKSTNNQSTRQGQVLLQKLEMHAFKMMDEMFELDDMNRMRRKLLSVTRTFIRVSFNATCHRIVETQFTEWTHPKRIASLLFDLRATAIPPDGVYFQASTPSTPTKVQDQARACRSALFRTCPPAFVSLLGESSARHGCLKLFEFLQHEVLVKNLVFSLLDVLLYKVFPDMPSLKTKKPPSVPQPT</sequence>
<evidence type="ECO:0000259" key="4">
    <source>
        <dbReference type="PROSITE" id="PS50826"/>
    </source>
</evidence>
<reference evidence="5" key="1">
    <citation type="submission" date="2013-12" db="EMBL/GenBank/DDBJ databases">
        <title>The Genome Sequence of Aphanomyces astaci APO3.</title>
        <authorList>
            <consortium name="The Broad Institute Genomics Platform"/>
            <person name="Russ C."/>
            <person name="Tyler B."/>
            <person name="van West P."/>
            <person name="Dieguez-Uribeondo J."/>
            <person name="Young S.K."/>
            <person name="Zeng Q."/>
            <person name="Gargeya S."/>
            <person name="Fitzgerald M."/>
            <person name="Abouelleil A."/>
            <person name="Alvarado L."/>
            <person name="Chapman S.B."/>
            <person name="Gainer-Dewar J."/>
            <person name="Goldberg J."/>
            <person name="Griggs A."/>
            <person name="Gujja S."/>
            <person name="Hansen M."/>
            <person name="Howarth C."/>
            <person name="Imamovic A."/>
            <person name="Ireland A."/>
            <person name="Larimer J."/>
            <person name="McCowan C."/>
            <person name="Murphy C."/>
            <person name="Pearson M."/>
            <person name="Poon T.W."/>
            <person name="Priest M."/>
            <person name="Roberts A."/>
            <person name="Saif S."/>
            <person name="Shea T."/>
            <person name="Sykes S."/>
            <person name="Wortman J."/>
            <person name="Nusbaum C."/>
            <person name="Birren B."/>
        </authorList>
    </citation>
    <scope>NUCLEOTIDE SEQUENCE [LARGE SCALE GENOMIC DNA]</scope>
    <source>
        <strain evidence="5">APO3</strain>
    </source>
</reference>
<feature type="transmembrane region" description="Helical" evidence="3">
    <location>
        <begin position="9"/>
        <end position="26"/>
    </location>
</feature>
<dbReference type="Pfam" id="PF02194">
    <property type="entry name" value="PXA"/>
    <property type="match status" value="1"/>
</dbReference>
<keyword evidence="3" id="KW-1133">Transmembrane helix</keyword>
<dbReference type="PANTHER" id="PTHR22775:SF3">
    <property type="entry name" value="SORTING NEXIN-13"/>
    <property type="match status" value="1"/>
</dbReference>
<keyword evidence="3" id="KW-0472">Membrane</keyword>
<dbReference type="CDD" id="cd00065">
    <property type="entry name" value="FYVE_like_SF"/>
    <property type="match status" value="1"/>
</dbReference>
<dbReference type="InterPro" id="IPR004012">
    <property type="entry name" value="Run_dom"/>
</dbReference>
<gene>
    <name evidence="5" type="ORF">H257_03905</name>
</gene>
<dbReference type="GO" id="GO:0016020">
    <property type="term" value="C:membrane"/>
    <property type="evidence" value="ECO:0007669"/>
    <property type="project" value="InterPro"/>
</dbReference>
<feature type="compositionally biased region" description="Polar residues" evidence="2">
    <location>
        <begin position="372"/>
        <end position="381"/>
    </location>
</feature>
<proteinExistence type="inferred from homology"/>
<evidence type="ECO:0000256" key="2">
    <source>
        <dbReference type="SAM" id="MobiDB-lite"/>
    </source>
</evidence>
<accession>W4H0L9</accession>
<feature type="region of interest" description="Disordered" evidence="2">
    <location>
        <begin position="769"/>
        <end position="791"/>
    </location>
</feature>
<keyword evidence="3" id="KW-0812">Transmembrane</keyword>
<feature type="region of interest" description="Disordered" evidence="2">
    <location>
        <begin position="372"/>
        <end position="394"/>
    </location>
</feature>
<dbReference type="RefSeq" id="XP_009826511.1">
    <property type="nucleotide sequence ID" value="XM_009828209.1"/>
</dbReference>
<dbReference type="Pfam" id="PF02759">
    <property type="entry name" value="RUN"/>
    <property type="match status" value="1"/>
</dbReference>
<feature type="region of interest" description="Disordered" evidence="2">
    <location>
        <begin position="687"/>
        <end position="710"/>
    </location>
</feature>
<dbReference type="InterPro" id="IPR006614">
    <property type="entry name" value="Peroxin/Ferlin"/>
</dbReference>
<organism evidence="5">
    <name type="scientific">Aphanomyces astaci</name>
    <name type="common">Crayfish plague agent</name>
    <dbReference type="NCBI Taxonomy" id="112090"/>
    <lineage>
        <taxon>Eukaryota</taxon>
        <taxon>Sar</taxon>
        <taxon>Stramenopiles</taxon>
        <taxon>Oomycota</taxon>
        <taxon>Saprolegniomycetes</taxon>
        <taxon>Saprolegniales</taxon>
        <taxon>Verrucalvaceae</taxon>
        <taxon>Aphanomyces</taxon>
    </lineage>
</organism>
<dbReference type="PANTHER" id="PTHR22775">
    <property type="entry name" value="SORTING NEXIN"/>
    <property type="match status" value="1"/>
</dbReference>
<dbReference type="InterPro" id="IPR013937">
    <property type="entry name" value="Sorting_nexin_C"/>
</dbReference>
<evidence type="ECO:0000256" key="1">
    <source>
        <dbReference type="ARBA" id="ARBA00010883"/>
    </source>
</evidence>
<comment type="similarity">
    <text evidence="1">Belongs to the sorting nexin family.</text>
</comment>
<dbReference type="EMBL" id="KI913119">
    <property type="protein sequence ID" value="ETV84819.1"/>
    <property type="molecule type" value="Genomic_DNA"/>
</dbReference>
<dbReference type="InterPro" id="IPR011011">
    <property type="entry name" value="Znf_FYVE_PHD"/>
</dbReference>
<dbReference type="Gene3D" id="1.20.58.900">
    <property type="match status" value="1"/>
</dbReference>